<sequence length="133" mass="14715">MSFISEKVAYLDGLADGLSLKDEGTDKVLRGIIETLGAIAEALEEQDESIDDLSDCVDGIYDELDDIEGILDDEYDGELDEDDFIEVICPHCGETVYFDEDMIDSEDGLICPNCNETIEFQIPGMDDGEEVED</sequence>
<evidence type="ECO:0008006" key="2">
    <source>
        <dbReference type="Google" id="ProtNLM"/>
    </source>
</evidence>
<dbReference type="InterPro" id="IPR054688">
    <property type="entry name" value="CD1247_N"/>
</dbReference>
<dbReference type="NCBIfam" id="NF045650">
    <property type="entry name" value="CD1247_Nterm"/>
    <property type="match status" value="1"/>
</dbReference>
<name>A0A644Y1S7_9ZZZZ</name>
<comment type="caution">
    <text evidence="1">The sequence shown here is derived from an EMBL/GenBank/DDBJ whole genome shotgun (WGS) entry which is preliminary data.</text>
</comment>
<accession>A0A644Y1S7</accession>
<proteinExistence type="predicted"/>
<reference evidence="1" key="1">
    <citation type="submission" date="2019-08" db="EMBL/GenBank/DDBJ databases">
        <authorList>
            <person name="Kucharzyk K."/>
            <person name="Murdoch R.W."/>
            <person name="Higgins S."/>
            <person name="Loffler F."/>
        </authorList>
    </citation>
    <scope>NUCLEOTIDE SEQUENCE</scope>
</reference>
<protein>
    <recommendedName>
        <fullName evidence="2">TFIIB-type domain-containing protein</fullName>
    </recommendedName>
</protein>
<organism evidence="1">
    <name type="scientific">bioreactor metagenome</name>
    <dbReference type="NCBI Taxonomy" id="1076179"/>
    <lineage>
        <taxon>unclassified sequences</taxon>
        <taxon>metagenomes</taxon>
        <taxon>ecological metagenomes</taxon>
    </lineage>
</organism>
<dbReference type="EMBL" id="VSSQ01003732">
    <property type="protein sequence ID" value="MPM22087.1"/>
    <property type="molecule type" value="Genomic_DNA"/>
</dbReference>
<gene>
    <name evidence="1" type="ORF">SDC9_68537</name>
</gene>
<evidence type="ECO:0000313" key="1">
    <source>
        <dbReference type="EMBL" id="MPM22087.1"/>
    </source>
</evidence>
<dbReference type="AlphaFoldDB" id="A0A644Y1S7"/>